<dbReference type="AlphaFoldDB" id="G4NP01"/>
<dbReference type="SUPFAM" id="SSF52540">
    <property type="entry name" value="P-loop containing nucleoside triphosphate hydrolases"/>
    <property type="match status" value="1"/>
</dbReference>
<dbReference type="GO" id="GO:0006261">
    <property type="term" value="P:DNA-templated DNA replication"/>
    <property type="evidence" value="ECO:0007669"/>
    <property type="project" value="TreeGrafter"/>
</dbReference>
<comment type="similarity">
    <text evidence="6">Belongs to the DNA polymerase HolA subunit family.</text>
</comment>
<protein>
    <recommendedName>
        <fullName evidence="1">DNA-directed DNA polymerase</fullName>
        <ecNumber evidence="1">2.7.7.7</ecNumber>
    </recommendedName>
</protein>
<dbReference type="GO" id="GO:0009360">
    <property type="term" value="C:DNA polymerase III complex"/>
    <property type="evidence" value="ECO:0007669"/>
    <property type="project" value="TreeGrafter"/>
</dbReference>
<dbReference type="EC" id="2.7.7.7" evidence="1"/>
<evidence type="ECO:0000256" key="7">
    <source>
        <dbReference type="ARBA" id="ARBA00049244"/>
    </source>
</evidence>
<dbReference type="NCBIfam" id="NF004570">
    <property type="entry name" value="PRK05907.1"/>
    <property type="match status" value="1"/>
</dbReference>
<name>G4NP01_CHLT4</name>
<dbReference type="Proteomes" id="UP000009287">
    <property type="component" value="Chromosome"/>
</dbReference>
<dbReference type="PANTHER" id="PTHR34388:SF1">
    <property type="entry name" value="DNA POLYMERASE III SUBUNIT DELTA"/>
    <property type="match status" value="1"/>
</dbReference>
<accession>G4NP01</accession>
<evidence type="ECO:0000256" key="2">
    <source>
        <dbReference type="ARBA" id="ARBA00022679"/>
    </source>
</evidence>
<comment type="catalytic activity">
    <reaction evidence="7">
        <text>DNA(n) + a 2'-deoxyribonucleoside 5'-triphosphate = DNA(n+1) + diphosphate</text>
        <dbReference type="Rhea" id="RHEA:22508"/>
        <dbReference type="Rhea" id="RHEA-COMP:17339"/>
        <dbReference type="Rhea" id="RHEA-COMP:17340"/>
        <dbReference type="ChEBI" id="CHEBI:33019"/>
        <dbReference type="ChEBI" id="CHEBI:61560"/>
        <dbReference type="ChEBI" id="CHEBI:173112"/>
        <dbReference type="EC" id="2.7.7.7"/>
    </reaction>
</comment>
<reference evidence="8 9" key="1">
    <citation type="journal article" date="2011" name="J. Exp. Med.">
        <title>A live-attenuated chlamydial vaccine protects against trachoma in nonhuman primates.</title>
        <authorList>
            <person name="Kari L."/>
            <person name="Whitmire W.M."/>
            <person name="Olivares-Zavaleta N."/>
            <person name="Goheen M.M."/>
            <person name="Taylor L.D."/>
            <person name="Carlson J.H."/>
            <person name="Sturdevant G.L."/>
            <person name="Lu C."/>
            <person name="Bakios L.E."/>
            <person name="Randall L.B."/>
            <person name="Parnell M.J."/>
            <person name="Zhong G."/>
            <person name="Caldwell H.D."/>
        </authorList>
    </citation>
    <scope>NUCLEOTIDE SEQUENCE [LARGE SCALE GENOMIC DNA]</scope>
    <source>
        <strain evidence="8 9">A2497</strain>
    </source>
</reference>
<dbReference type="GO" id="GO:0003887">
    <property type="term" value="F:DNA-directed DNA polymerase activity"/>
    <property type="evidence" value="ECO:0007669"/>
    <property type="project" value="UniProtKB-KW"/>
</dbReference>
<dbReference type="InterPro" id="IPR008921">
    <property type="entry name" value="DNA_pol3_clamp-load_cplx_C"/>
</dbReference>
<dbReference type="GO" id="GO:0003677">
    <property type="term" value="F:DNA binding"/>
    <property type="evidence" value="ECO:0007669"/>
    <property type="project" value="InterPro"/>
</dbReference>
<evidence type="ECO:0000313" key="9">
    <source>
        <dbReference type="Proteomes" id="UP000009287"/>
    </source>
</evidence>
<evidence type="ECO:0000256" key="3">
    <source>
        <dbReference type="ARBA" id="ARBA00022695"/>
    </source>
</evidence>
<dbReference type="EMBL" id="CP002401">
    <property type="protein sequence ID" value="AEP34856.1"/>
    <property type="molecule type" value="Genomic_DNA"/>
</dbReference>
<evidence type="ECO:0000256" key="5">
    <source>
        <dbReference type="ARBA" id="ARBA00022932"/>
    </source>
</evidence>
<dbReference type="PATRIC" id="fig|580047.4.peg.55"/>
<dbReference type="PANTHER" id="PTHR34388">
    <property type="entry name" value="DNA POLYMERASE III SUBUNIT DELTA"/>
    <property type="match status" value="1"/>
</dbReference>
<evidence type="ECO:0000313" key="8">
    <source>
        <dbReference type="EMBL" id="AEP34856.1"/>
    </source>
</evidence>
<keyword evidence="2" id="KW-0808">Transferase</keyword>
<gene>
    <name evidence="8" type="ordered locus">CTO_0051</name>
</gene>
<keyword evidence="3" id="KW-0548">Nucleotidyltransferase</keyword>
<evidence type="ECO:0000256" key="6">
    <source>
        <dbReference type="ARBA" id="ARBA00034754"/>
    </source>
</evidence>
<dbReference type="KEGG" id="cra:CTO_0051"/>
<evidence type="ECO:0000256" key="1">
    <source>
        <dbReference type="ARBA" id="ARBA00012417"/>
    </source>
</evidence>
<dbReference type="InterPro" id="IPR005790">
    <property type="entry name" value="DNA_polIII_delta"/>
</dbReference>
<keyword evidence="5" id="KW-0239">DNA-directed DNA polymerase</keyword>
<evidence type="ECO:0000256" key="4">
    <source>
        <dbReference type="ARBA" id="ARBA00022705"/>
    </source>
</evidence>
<keyword evidence="4" id="KW-0235">DNA replication</keyword>
<sequence length="345" mass="39460">MYLLAESKCLKKIKSGNKKNNPRIIGFWRWIMGNSQNSIHITSTKDFVQYIERERFRVIVIGSSSLEDKDIFSELYISGRKSFFDGQRLLQQELLSWTDHFGLFASQETIGIYQAEKMSSSLQEFIIDYTRHPNPNLTLFLFTNKAELFSSLSSKLSNALCLSLFGEYFAERDARIAQVLIKRSKESQLSCSLGVAKIFVSKFPQTGLFEILSEFQKLICQMGDKESIEASDIQSFVEKKEAISLWKLRDALLRKDRVAAHSLMRSLVSDMGEEPLAILSFLRSQYLLGLRAVAEQSKERKTQIFIAAGEPALLNGLNLFFHTESLIKNNFQDPMLSLEMLVSRL</sequence>
<proteinExistence type="inferred from homology"/>
<dbReference type="SUPFAM" id="SSF48019">
    <property type="entry name" value="post-AAA+ oligomerization domain-like"/>
    <property type="match status" value="1"/>
</dbReference>
<organism evidence="8 9">
    <name type="scientific">Chlamydia trachomatis serovar A (strain A2497)</name>
    <dbReference type="NCBI Taxonomy" id="580047"/>
    <lineage>
        <taxon>Bacteria</taxon>
        <taxon>Pseudomonadati</taxon>
        <taxon>Chlamydiota</taxon>
        <taxon>Chlamydiia</taxon>
        <taxon>Chlamydiales</taxon>
        <taxon>Chlamydiaceae</taxon>
        <taxon>Chlamydia/Chlamydophila group</taxon>
        <taxon>Chlamydia</taxon>
    </lineage>
</organism>
<dbReference type="InterPro" id="IPR027417">
    <property type="entry name" value="P-loop_NTPase"/>
</dbReference>